<proteinExistence type="predicted"/>
<dbReference type="GeneID" id="41356234"/>
<dbReference type="AlphaFoldDB" id="C4Z2H1"/>
<protein>
    <recommendedName>
        <fullName evidence="3">DUF4238 domain-containing protein</fullName>
    </recommendedName>
</protein>
<dbReference type="Pfam" id="PF14022">
    <property type="entry name" value="DUF4238"/>
    <property type="match status" value="1"/>
</dbReference>
<dbReference type="eggNOG" id="ENOG5033RAH">
    <property type="taxonomic scope" value="Bacteria"/>
</dbReference>
<gene>
    <name evidence="1" type="ordered locus">EUBELI_01554</name>
</gene>
<dbReference type="RefSeq" id="WP_012739781.1">
    <property type="nucleotide sequence ID" value="NC_012778.1"/>
</dbReference>
<keyword evidence="2" id="KW-1185">Reference proteome</keyword>
<dbReference type="Proteomes" id="UP000001476">
    <property type="component" value="Chromosome"/>
</dbReference>
<sequence length="359" mass="42050">MPTKNQHFVPRIYLKAWETKVETSKEPNKKFDGVYYYTNGMDNGEGSTREAILWEPHLYTISFRQFYLARKCPKVYNYFVDEIYNSMRSNSSKPVYGKLGYSIIKTKKSIYKHLFDIDKWDFYYDDGTTARKKALLNRFDDMRCYLLEDSFSNIFESKWESILHTFINEVHKIAPNPEAGGVRTISEVAAKDIMEFFFMMLCRSPRFDATGVYTRMSKLLKSTFGGSDEIDEMMDAVWFTELYRMFYKEKGGFYHTALAKAVENCQIILFEAYSDAGKFITSDNPSFQHISYVEAHNMNGYYFPISPKHMLLIARGSDEINNVDYRMADRELVKKFNRIIALHSNKLIVSSDSKRADFL</sequence>
<evidence type="ECO:0000313" key="2">
    <source>
        <dbReference type="Proteomes" id="UP000001476"/>
    </source>
</evidence>
<evidence type="ECO:0000313" key="1">
    <source>
        <dbReference type="EMBL" id="ACR72546.1"/>
    </source>
</evidence>
<dbReference type="InterPro" id="IPR025332">
    <property type="entry name" value="DUF4238"/>
</dbReference>
<name>C4Z2H1_LACE2</name>
<dbReference type="STRING" id="515620.EUBELI_01554"/>
<dbReference type="EMBL" id="CP001104">
    <property type="protein sequence ID" value="ACR72546.1"/>
    <property type="molecule type" value="Genomic_DNA"/>
</dbReference>
<dbReference type="HOGENOM" id="CLU_820686_0_0_9"/>
<dbReference type="KEGG" id="eel:EUBELI_01554"/>
<reference evidence="1 2" key="1">
    <citation type="journal article" date="2009" name="Proc. Natl. Acad. Sci. U.S.A.">
        <title>Characterizing a model human gut microbiota composed of members of its two dominant bacterial phyla.</title>
        <authorList>
            <person name="Mahowald M.A."/>
            <person name="Rey F.E."/>
            <person name="Seedorf H."/>
            <person name="Turnbaugh P.J."/>
            <person name="Fulton R.S."/>
            <person name="Wollam A."/>
            <person name="Shah N."/>
            <person name="Wang C."/>
            <person name="Magrini V."/>
            <person name="Wilson R.K."/>
            <person name="Cantarel B.L."/>
            <person name="Coutinho P.M."/>
            <person name="Henrissat B."/>
            <person name="Crock L.W."/>
            <person name="Russell A."/>
            <person name="Verberkmoes N.C."/>
            <person name="Hettich R.L."/>
            <person name="Gordon J.I."/>
        </authorList>
    </citation>
    <scope>NUCLEOTIDE SEQUENCE [LARGE SCALE GENOMIC DNA]</scope>
    <source>
        <strain evidence="2">ATCC 27750 / DSM 3376 / VPI C15-48 / C15-B4</strain>
    </source>
</reference>
<evidence type="ECO:0008006" key="3">
    <source>
        <dbReference type="Google" id="ProtNLM"/>
    </source>
</evidence>
<organism evidence="1 2">
    <name type="scientific">Lachnospira eligens (strain ATCC 27750 / DSM 3376 / VPI C15-48 / C15-B4)</name>
    <name type="common">Eubacterium eligens</name>
    <dbReference type="NCBI Taxonomy" id="515620"/>
    <lineage>
        <taxon>Bacteria</taxon>
        <taxon>Bacillati</taxon>
        <taxon>Bacillota</taxon>
        <taxon>Clostridia</taxon>
        <taxon>Lachnospirales</taxon>
        <taxon>Lachnospiraceae</taxon>
        <taxon>Lachnospira</taxon>
    </lineage>
</organism>
<accession>C4Z2H1</accession>